<evidence type="ECO:0000259" key="2">
    <source>
        <dbReference type="SMART" id="SM00849"/>
    </source>
</evidence>
<dbReference type="Gene3D" id="3.60.15.10">
    <property type="entry name" value="Ribonuclease Z/Hydroxyacylglutathione hydrolase-like"/>
    <property type="match status" value="1"/>
</dbReference>
<name>A0A852YFF2_9MICO</name>
<dbReference type="InterPro" id="IPR036866">
    <property type="entry name" value="RibonucZ/Hydroxyglut_hydro"/>
</dbReference>
<keyword evidence="4" id="KW-1185">Reference proteome</keyword>
<dbReference type="Proteomes" id="UP000553888">
    <property type="component" value="Unassembled WGS sequence"/>
</dbReference>
<accession>A0A852YFF2</accession>
<protein>
    <submittedName>
        <fullName evidence="3">Glyoxylase-like metal-dependent hydrolase (Beta-lactamase superfamily II)</fullName>
    </submittedName>
</protein>
<dbReference type="AlphaFoldDB" id="A0A852YFF2"/>
<reference evidence="3 4" key="1">
    <citation type="submission" date="2020-07" db="EMBL/GenBank/DDBJ databases">
        <title>Sequencing the genomes of 1000 actinobacteria strains.</title>
        <authorList>
            <person name="Klenk H.-P."/>
        </authorList>
    </citation>
    <scope>NUCLEOTIDE SEQUENCE [LARGE SCALE GENOMIC DNA]</scope>
    <source>
        <strain evidence="3 4">DSM 23141</strain>
    </source>
</reference>
<feature type="region of interest" description="Disordered" evidence="1">
    <location>
        <begin position="284"/>
        <end position="309"/>
    </location>
</feature>
<evidence type="ECO:0000256" key="1">
    <source>
        <dbReference type="SAM" id="MobiDB-lite"/>
    </source>
</evidence>
<proteinExistence type="predicted"/>
<dbReference type="RefSeq" id="WP_218853449.1">
    <property type="nucleotide sequence ID" value="NZ_JACBZY010000001.1"/>
</dbReference>
<dbReference type="PANTHER" id="PTHR42951">
    <property type="entry name" value="METALLO-BETA-LACTAMASE DOMAIN-CONTAINING"/>
    <property type="match status" value="1"/>
</dbReference>
<sequence>MLSYATLISPAVPIRSGNAANPYDAEPAPDGSPRRWSPITSTLISGERDAVLVDPPLTVPQATAVADWIAASGRRLTAIYSTHGHGDHWFGAATVLERFPEAVHYAMPGAIATMHALAAPEQRRGQWDVQFPGLIGDTTVRAVPPPGGVLDLEGHALVPVDTGHTDTDGTTVLHVPSIGLVVAGDVVYAGLHQSLREGSADGFRDWLAALDTVERLDAEHVVCGHKTPSADDRPAHIGSTRAYLLDVLALLGSRMTARDFFDQMVRRHPDRLNTGALWAGARALFPGTTTPTPTSPATPVTPPRESDPR</sequence>
<dbReference type="InterPro" id="IPR001279">
    <property type="entry name" value="Metallo-B-lactamas"/>
</dbReference>
<dbReference type="SUPFAM" id="SSF56281">
    <property type="entry name" value="Metallo-hydrolase/oxidoreductase"/>
    <property type="match status" value="1"/>
</dbReference>
<comment type="caution">
    <text evidence="3">The sequence shown here is derived from an EMBL/GenBank/DDBJ whole genome shotgun (WGS) entry which is preliminary data.</text>
</comment>
<dbReference type="EMBL" id="JACBZY010000001">
    <property type="protein sequence ID" value="NYG98477.1"/>
    <property type="molecule type" value="Genomic_DNA"/>
</dbReference>
<organism evidence="3 4">
    <name type="scientific">Schumannella luteola</name>
    <dbReference type="NCBI Taxonomy" id="472059"/>
    <lineage>
        <taxon>Bacteria</taxon>
        <taxon>Bacillati</taxon>
        <taxon>Actinomycetota</taxon>
        <taxon>Actinomycetes</taxon>
        <taxon>Micrococcales</taxon>
        <taxon>Microbacteriaceae</taxon>
        <taxon>Schumannella</taxon>
    </lineage>
</organism>
<dbReference type="InterPro" id="IPR050855">
    <property type="entry name" value="NDM-1-like"/>
</dbReference>
<keyword evidence="3" id="KW-0378">Hydrolase</keyword>
<dbReference type="CDD" id="cd07739">
    <property type="entry name" value="metallo-hydrolase-like_MBL-fold"/>
    <property type="match status" value="1"/>
</dbReference>
<dbReference type="GO" id="GO:0016787">
    <property type="term" value="F:hydrolase activity"/>
    <property type="evidence" value="ECO:0007669"/>
    <property type="project" value="UniProtKB-KW"/>
</dbReference>
<dbReference type="Pfam" id="PF00753">
    <property type="entry name" value="Lactamase_B"/>
    <property type="match status" value="1"/>
</dbReference>
<feature type="domain" description="Metallo-beta-lactamase" evidence="2">
    <location>
        <begin position="38"/>
        <end position="225"/>
    </location>
</feature>
<dbReference type="SMART" id="SM00849">
    <property type="entry name" value="Lactamase_B"/>
    <property type="match status" value="1"/>
</dbReference>
<gene>
    <name evidence="3" type="ORF">BJ979_001103</name>
</gene>
<dbReference type="PANTHER" id="PTHR42951:SF14">
    <property type="entry name" value="METALLO-BETA-LACTAMASE SUPERFAMILY PROTEIN"/>
    <property type="match status" value="1"/>
</dbReference>
<evidence type="ECO:0000313" key="4">
    <source>
        <dbReference type="Proteomes" id="UP000553888"/>
    </source>
</evidence>
<evidence type="ECO:0000313" key="3">
    <source>
        <dbReference type="EMBL" id="NYG98477.1"/>
    </source>
</evidence>
<feature type="compositionally biased region" description="Pro residues" evidence="1">
    <location>
        <begin position="293"/>
        <end position="302"/>
    </location>
</feature>